<feature type="domain" description="DUF5916" evidence="2">
    <location>
        <begin position="227"/>
        <end position="817"/>
    </location>
</feature>
<dbReference type="Gene3D" id="2.60.40.1190">
    <property type="match status" value="1"/>
</dbReference>
<evidence type="ECO:0000313" key="3">
    <source>
        <dbReference type="EMBL" id="GLR19110.1"/>
    </source>
</evidence>
<dbReference type="InterPro" id="IPR045670">
    <property type="entry name" value="DUF5916"/>
</dbReference>
<evidence type="ECO:0008006" key="5">
    <source>
        <dbReference type="Google" id="ProtNLM"/>
    </source>
</evidence>
<dbReference type="GO" id="GO:0030246">
    <property type="term" value="F:carbohydrate binding"/>
    <property type="evidence" value="ECO:0007669"/>
    <property type="project" value="InterPro"/>
</dbReference>
<protein>
    <recommendedName>
        <fullName evidence="5">Hydrolase</fullName>
    </recommendedName>
</protein>
<comment type="caution">
    <text evidence="3">The sequence shown here is derived from an EMBL/GenBank/DDBJ whole genome shotgun (WGS) entry which is preliminary data.</text>
</comment>
<organism evidence="3 4">
    <name type="scientific">Portibacter lacus</name>
    <dbReference type="NCBI Taxonomy" id="1099794"/>
    <lineage>
        <taxon>Bacteria</taxon>
        <taxon>Pseudomonadati</taxon>
        <taxon>Bacteroidota</taxon>
        <taxon>Saprospiria</taxon>
        <taxon>Saprospirales</taxon>
        <taxon>Haliscomenobacteraceae</taxon>
        <taxon>Portibacter</taxon>
    </lineage>
</organism>
<evidence type="ECO:0000259" key="2">
    <source>
        <dbReference type="Pfam" id="PF19313"/>
    </source>
</evidence>
<proteinExistence type="predicted"/>
<evidence type="ECO:0000313" key="4">
    <source>
        <dbReference type="Proteomes" id="UP001156666"/>
    </source>
</evidence>
<dbReference type="InterPro" id="IPR010502">
    <property type="entry name" value="Carb-bd_dom_fam9"/>
</dbReference>
<reference evidence="3" key="1">
    <citation type="journal article" date="2014" name="Int. J. Syst. Evol. Microbiol.">
        <title>Complete genome sequence of Corynebacterium casei LMG S-19264T (=DSM 44701T), isolated from a smear-ripened cheese.</title>
        <authorList>
            <consortium name="US DOE Joint Genome Institute (JGI-PGF)"/>
            <person name="Walter F."/>
            <person name="Albersmeier A."/>
            <person name="Kalinowski J."/>
            <person name="Ruckert C."/>
        </authorList>
    </citation>
    <scope>NUCLEOTIDE SEQUENCE</scope>
    <source>
        <strain evidence="3">NBRC 108769</strain>
    </source>
</reference>
<dbReference type="GO" id="GO:0016052">
    <property type="term" value="P:carbohydrate catabolic process"/>
    <property type="evidence" value="ECO:0007669"/>
    <property type="project" value="InterPro"/>
</dbReference>
<feature type="domain" description="Carbohydrate-binding" evidence="1">
    <location>
        <begin position="37"/>
        <end position="189"/>
    </location>
</feature>
<keyword evidence="4" id="KW-1185">Reference proteome</keyword>
<gene>
    <name evidence="3" type="ORF">GCM10007940_37260</name>
</gene>
<reference evidence="3" key="2">
    <citation type="submission" date="2023-01" db="EMBL/GenBank/DDBJ databases">
        <title>Draft genome sequence of Portibacter lacus strain NBRC 108769.</title>
        <authorList>
            <person name="Sun Q."/>
            <person name="Mori K."/>
        </authorList>
    </citation>
    <scope>NUCLEOTIDE SEQUENCE</scope>
    <source>
        <strain evidence="3">NBRC 108769</strain>
    </source>
</reference>
<accession>A0AA37WHZ8</accession>
<dbReference type="EMBL" id="BSOH01000027">
    <property type="protein sequence ID" value="GLR19110.1"/>
    <property type="molecule type" value="Genomic_DNA"/>
</dbReference>
<dbReference type="RefSeq" id="WP_235292244.1">
    <property type="nucleotide sequence ID" value="NZ_BSOH01000027.1"/>
</dbReference>
<dbReference type="Pfam" id="PF06452">
    <property type="entry name" value="CBM9_1"/>
    <property type="match status" value="1"/>
</dbReference>
<dbReference type="Pfam" id="PF19313">
    <property type="entry name" value="DUF5916"/>
    <property type="match status" value="1"/>
</dbReference>
<dbReference type="Proteomes" id="UP001156666">
    <property type="component" value="Unassembled WGS sequence"/>
</dbReference>
<name>A0AA37WHZ8_9BACT</name>
<dbReference type="CDD" id="cd09618">
    <property type="entry name" value="CBM9_like_2"/>
    <property type="match status" value="1"/>
</dbReference>
<dbReference type="GO" id="GO:0004553">
    <property type="term" value="F:hydrolase activity, hydrolyzing O-glycosyl compounds"/>
    <property type="evidence" value="ECO:0007669"/>
    <property type="project" value="InterPro"/>
</dbReference>
<dbReference type="SUPFAM" id="SSF49344">
    <property type="entry name" value="CBD9-like"/>
    <property type="match status" value="1"/>
</dbReference>
<sequence>MPKLFSVLLILLPIFLFANEIPHRVLLADRTNIDIKIDGSLDEEAWTKANIADKFTTLNPKPGLPANFETQVRILYNDNSLYIGALLIDPEPDQIMRQLCERDGSTNASSFEIMIDAYQSGINGFGFKVSAAGVQRDYLLTPEGSDSNWDAVWNSSVKITEFGWVVEMEIPYSALRFPKADVQKWGINFSREVRRTRETSYWNEIDPTIEGILTQAGVLEGIQNIKTPVRLMVTPYLSFGGSTNLKQEGSLSTGISGGMDLKYGINDAFTLDMTLIPDFSQVKFDEQVLNLTPFEVQFDENRAFFTEGTELFQKANLFYSRRIGGAPHNSKRIFDKEKEGNRITRYNNITQLLNATKISGRLQSGLGIGVFNAVVSESTADYVTQNGETQSVQVNPLTNYNVLVADQNLKNNSFISLINTNVLRFGDDYDANVTGTEFDFRTKNQKYSFAGSSALSQKYYSEYTDLGYTYSLTAGKIRGRYNYELSYKEESPNYDINDFGFLLSPNERTVSLRGSYNNYNARPKNIDTYKLTLSSLYSRLVAPNVFTDFSVTLNTFLRTSDFTGAGATLRLEPVVTYDYFEPRTRDYSQYYAFPTNWYFNSFVSTNYNKPIALDANINVRSWNEENRNLVSFEIEPRWRVNNKISLDWSYGWSLNKNDVGFVANSYDVPGVENPVIFGKRDRKTVVNQFTTKILFNENMYINLIGRHYWSKVHYNSYHLLGSKGELIETSIDDIADDGRKKYDVNFNLLNMDLVYSWRFAPGSDLIFVVKNFANNGAEIRNLRPSYSKSVQSVYEYNNNFSMNIKVLYFIDYFKTAQKFNS</sequence>
<evidence type="ECO:0000259" key="1">
    <source>
        <dbReference type="Pfam" id="PF06452"/>
    </source>
</evidence>
<dbReference type="AlphaFoldDB" id="A0AA37WHZ8"/>